<dbReference type="RefSeq" id="WP_162360841.1">
    <property type="nucleotide sequence ID" value="NZ_CP047591.1"/>
</dbReference>
<evidence type="ECO:0000313" key="3">
    <source>
        <dbReference type="Proteomes" id="UP000463883"/>
    </source>
</evidence>
<reference evidence="2 3" key="1">
    <citation type="submission" date="2020-01" db="EMBL/GenBank/DDBJ databases">
        <title>Genomic analysis of Aminipila sp. CBA3637.</title>
        <authorList>
            <person name="Kim Y.B."/>
            <person name="Roh S.W."/>
        </authorList>
    </citation>
    <scope>NUCLEOTIDE SEQUENCE [LARGE SCALE GENOMIC DNA]</scope>
    <source>
        <strain evidence="2 3">CBA3637</strain>
    </source>
</reference>
<proteinExistence type="predicted"/>
<protein>
    <recommendedName>
        <fullName evidence="4">Pilus assembly protein</fullName>
    </recommendedName>
</protein>
<keyword evidence="1" id="KW-0472">Membrane</keyword>
<accession>A0A6P1MEQ7</accession>
<name>A0A6P1MEQ7_9FIRM</name>
<sequence length="254" mass="28856">MFKSTKKGSIGVEAAIVLPLIILGILTISYLIKVNCTNETVMSIAADEARKLNIESYTLTGRMGAFDFTSKLNHRIEENSDSSYVKTEDFKYLYFNGYMDNLISFHVAYKMNCNFPISFYGPVWGKETIVTRAFLGSNRYHSTKGFPVMEEEEESQLVWIFPVAGKKYHQKECPYIQVAATQTILTTQIKRKYKPCSICHSRKLGKGSVIYCFFNNGESYHCPDCSTVQRYVMEIEKSEAVKRGYTPCLKCGGS</sequence>
<dbReference type="Proteomes" id="UP000463883">
    <property type="component" value="Chromosome"/>
</dbReference>
<evidence type="ECO:0000313" key="2">
    <source>
        <dbReference type="EMBL" id="QHI71064.1"/>
    </source>
</evidence>
<dbReference type="EMBL" id="CP047591">
    <property type="protein sequence ID" value="QHI71064.1"/>
    <property type="molecule type" value="Genomic_DNA"/>
</dbReference>
<keyword evidence="3" id="KW-1185">Reference proteome</keyword>
<keyword evidence="1" id="KW-1133">Transmembrane helix</keyword>
<evidence type="ECO:0008006" key="4">
    <source>
        <dbReference type="Google" id="ProtNLM"/>
    </source>
</evidence>
<gene>
    <name evidence="2" type="ORF">Ami3637_00485</name>
</gene>
<keyword evidence="1" id="KW-0812">Transmembrane</keyword>
<feature type="transmembrane region" description="Helical" evidence="1">
    <location>
        <begin position="12"/>
        <end position="32"/>
    </location>
</feature>
<organism evidence="2 3">
    <name type="scientific">Aminipila terrae</name>
    <dbReference type="NCBI Taxonomy" id="2697030"/>
    <lineage>
        <taxon>Bacteria</taxon>
        <taxon>Bacillati</taxon>
        <taxon>Bacillota</taxon>
        <taxon>Clostridia</taxon>
        <taxon>Peptostreptococcales</taxon>
        <taxon>Anaerovoracaceae</taxon>
        <taxon>Aminipila</taxon>
    </lineage>
</organism>
<dbReference type="KEGG" id="amic:Ami3637_00485"/>
<dbReference type="AlphaFoldDB" id="A0A6P1MEQ7"/>
<evidence type="ECO:0000256" key="1">
    <source>
        <dbReference type="SAM" id="Phobius"/>
    </source>
</evidence>